<comment type="caution">
    <text evidence="1">The sequence shown here is derived from an EMBL/GenBank/DDBJ whole genome shotgun (WGS) entry which is preliminary data.</text>
</comment>
<name>A0ABU8HE44_9BACI</name>
<accession>A0ABU8HE44</accession>
<dbReference type="RefSeq" id="WP_336586852.1">
    <property type="nucleotide sequence ID" value="NZ_JBBAXC010000007.1"/>
</dbReference>
<keyword evidence="2" id="KW-1185">Reference proteome</keyword>
<proteinExistence type="predicted"/>
<gene>
    <name evidence="1" type="ORF">WAK64_10130</name>
</gene>
<sequence length="40" mass="4484">MSAEGSAAKAVFVFTLAIEVNRPRERTEAVTIFEFYFTSP</sequence>
<reference evidence="1 2" key="1">
    <citation type="journal article" date="2018" name="J. Microbiol.">
        <title>Bacillus spongiae sp. nov., isolated from sponge of Jeju Island.</title>
        <authorList>
            <person name="Lee G.E."/>
            <person name="Im W.T."/>
            <person name="Park J.S."/>
        </authorList>
    </citation>
    <scope>NUCLEOTIDE SEQUENCE [LARGE SCALE GENOMIC DNA]</scope>
    <source>
        <strain evidence="1 2">135PIL107-10</strain>
    </source>
</reference>
<protein>
    <submittedName>
        <fullName evidence="1">Uncharacterized protein</fullName>
    </submittedName>
</protein>
<dbReference type="Proteomes" id="UP001312865">
    <property type="component" value="Unassembled WGS sequence"/>
</dbReference>
<evidence type="ECO:0000313" key="1">
    <source>
        <dbReference type="EMBL" id="MEI5907414.1"/>
    </source>
</evidence>
<dbReference type="EMBL" id="JBBAXC010000007">
    <property type="protein sequence ID" value="MEI5907414.1"/>
    <property type="molecule type" value="Genomic_DNA"/>
</dbReference>
<organism evidence="1 2">
    <name type="scientific">Bacillus spongiae</name>
    <dbReference type="NCBI Taxonomy" id="2683610"/>
    <lineage>
        <taxon>Bacteria</taxon>
        <taxon>Bacillati</taxon>
        <taxon>Bacillota</taxon>
        <taxon>Bacilli</taxon>
        <taxon>Bacillales</taxon>
        <taxon>Bacillaceae</taxon>
        <taxon>Bacillus</taxon>
    </lineage>
</organism>
<evidence type="ECO:0000313" key="2">
    <source>
        <dbReference type="Proteomes" id="UP001312865"/>
    </source>
</evidence>